<dbReference type="EMBL" id="GG662576">
    <property type="protein sequence ID" value="EAR84225.1"/>
    <property type="molecule type" value="Genomic_DNA"/>
</dbReference>
<evidence type="ECO:0000256" key="1">
    <source>
        <dbReference type="SAM" id="Phobius"/>
    </source>
</evidence>
<feature type="transmembrane region" description="Helical" evidence="1">
    <location>
        <begin position="95"/>
        <end position="113"/>
    </location>
</feature>
<keyword evidence="1" id="KW-0472">Membrane</keyword>
<dbReference type="InParanoid" id="Q22G01"/>
<dbReference type="Proteomes" id="UP000009168">
    <property type="component" value="Unassembled WGS sequence"/>
</dbReference>
<feature type="signal peptide" evidence="2">
    <location>
        <begin position="1"/>
        <end position="19"/>
    </location>
</feature>
<keyword evidence="2" id="KW-0732">Signal</keyword>
<evidence type="ECO:0000313" key="3">
    <source>
        <dbReference type="EMBL" id="EAR84225.1"/>
    </source>
</evidence>
<evidence type="ECO:0000313" key="4">
    <source>
        <dbReference type="Proteomes" id="UP000009168"/>
    </source>
</evidence>
<keyword evidence="4" id="KW-1185">Reference proteome</keyword>
<feature type="chain" id="PRO_5004200776" evidence="2">
    <location>
        <begin position="20"/>
        <end position="114"/>
    </location>
</feature>
<dbReference type="KEGG" id="tet:TTHERM_00721560"/>
<dbReference type="AlphaFoldDB" id="Q22G01"/>
<sequence length="114" mass="11943">MKYLTLAIISLIAISFVNADTVANCTTKVGQFPDCVNAPNTTTCSLDTQKYTLCIKNSCDSNGSTSTLASCITTCGQNLSDATVLAYIKNAAACLNSSILALSLTILSIFALIF</sequence>
<accession>Q22G01</accession>
<keyword evidence="1 3" id="KW-0812">Transmembrane</keyword>
<keyword evidence="1" id="KW-1133">Transmembrane helix</keyword>
<proteinExistence type="predicted"/>
<protein>
    <submittedName>
        <fullName evidence="3">Transmembrane protein, putative</fullName>
    </submittedName>
</protein>
<dbReference type="GeneID" id="7838106"/>
<dbReference type="RefSeq" id="XP_001031888.1">
    <property type="nucleotide sequence ID" value="XM_001031888.1"/>
</dbReference>
<dbReference type="HOGENOM" id="CLU_2126076_0_0_1"/>
<reference evidence="4" key="1">
    <citation type="journal article" date="2006" name="PLoS Biol.">
        <title>Macronuclear genome sequence of the ciliate Tetrahymena thermophila, a model eukaryote.</title>
        <authorList>
            <person name="Eisen J.A."/>
            <person name="Coyne R.S."/>
            <person name="Wu M."/>
            <person name="Wu D."/>
            <person name="Thiagarajan M."/>
            <person name="Wortman J.R."/>
            <person name="Badger J.H."/>
            <person name="Ren Q."/>
            <person name="Amedeo P."/>
            <person name="Jones K.M."/>
            <person name="Tallon L.J."/>
            <person name="Delcher A.L."/>
            <person name="Salzberg S.L."/>
            <person name="Silva J.C."/>
            <person name="Haas B.J."/>
            <person name="Majoros W.H."/>
            <person name="Farzad M."/>
            <person name="Carlton J.M."/>
            <person name="Smith R.K. Jr."/>
            <person name="Garg J."/>
            <person name="Pearlman R.E."/>
            <person name="Karrer K.M."/>
            <person name="Sun L."/>
            <person name="Manning G."/>
            <person name="Elde N.C."/>
            <person name="Turkewitz A.P."/>
            <person name="Asai D.J."/>
            <person name="Wilkes D.E."/>
            <person name="Wang Y."/>
            <person name="Cai H."/>
            <person name="Collins K."/>
            <person name="Stewart B.A."/>
            <person name="Lee S.R."/>
            <person name="Wilamowska K."/>
            <person name="Weinberg Z."/>
            <person name="Ruzzo W.L."/>
            <person name="Wloga D."/>
            <person name="Gaertig J."/>
            <person name="Frankel J."/>
            <person name="Tsao C.-C."/>
            <person name="Gorovsky M.A."/>
            <person name="Keeling P.J."/>
            <person name="Waller R.F."/>
            <person name="Patron N.J."/>
            <person name="Cherry J.M."/>
            <person name="Stover N.A."/>
            <person name="Krieger C.J."/>
            <person name="del Toro C."/>
            <person name="Ryder H.F."/>
            <person name="Williamson S.C."/>
            <person name="Barbeau R.A."/>
            <person name="Hamilton E.P."/>
            <person name="Orias E."/>
        </authorList>
    </citation>
    <scope>NUCLEOTIDE SEQUENCE [LARGE SCALE GENOMIC DNA]</scope>
    <source>
        <strain evidence="4">SB210</strain>
    </source>
</reference>
<evidence type="ECO:0000256" key="2">
    <source>
        <dbReference type="SAM" id="SignalP"/>
    </source>
</evidence>
<organism evidence="3 4">
    <name type="scientific">Tetrahymena thermophila (strain SB210)</name>
    <dbReference type="NCBI Taxonomy" id="312017"/>
    <lineage>
        <taxon>Eukaryota</taxon>
        <taxon>Sar</taxon>
        <taxon>Alveolata</taxon>
        <taxon>Ciliophora</taxon>
        <taxon>Intramacronucleata</taxon>
        <taxon>Oligohymenophorea</taxon>
        <taxon>Hymenostomatida</taxon>
        <taxon>Tetrahymenina</taxon>
        <taxon>Tetrahymenidae</taxon>
        <taxon>Tetrahymena</taxon>
    </lineage>
</organism>
<gene>
    <name evidence="3" type="ORF">TTHERM_00721560</name>
</gene>
<name>Q22G01_TETTS</name>